<dbReference type="InterPro" id="IPR004045">
    <property type="entry name" value="Glutathione_S-Trfase_N"/>
</dbReference>
<comment type="function">
    <text evidence="1">Probably plays a role in anchoring the complex to other cellular components.</text>
</comment>
<gene>
    <name evidence="10" type="ORF">WJX81_006700</name>
</gene>
<dbReference type="Pfam" id="PF00043">
    <property type="entry name" value="GST_C"/>
    <property type="match status" value="1"/>
</dbReference>
<dbReference type="PROSITE" id="PS50404">
    <property type="entry name" value="GST_NTER"/>
    <property type="match status" value="1"/>
</dbReference>
<evidence type="ECO:0000256" key="2">
    <source>
        <dbReference type="ARBA" id="ARBA00011237"/>
    </source>
</evidence>
<dbReference type="Pfam" id="PF00647">
    <property type="entry name" value="EF1G"/>
    <property type="match status" value="1"/>
</dbReference>
<feature type="region of interest" description="Disordered" evidence="6">
    <location>
        <begin position="213"/>
        <end position="272"/>
    </location>
</feature>
<dbReference type="InterPro" id="IPR001662">
    <property type="entry name" value="EF1B_G_C"/>
</dbReference>
<dbReference type="PANTHER" id="PTHR44372:SF1">
    <property type="entry name" value="ELONGATION FACTOR 1-GAMMA 3"/>
    <property type="match status" value="1"/>
</dbReference>
<dbReference type="FunFam" id="3.40.30.10:FF:000148">
    <property type="entry name" value="Elongation factor 1B gamma"/>
    <property type="match status" value="1"/>
</dbReference>
<dbReference type="SUPFAM" id="SSF47616">
    <property type="entry name" value="GST C-terminal domain-like"/>
    <property type="match status" value="1"/>
</dbReference>
<evidence type="ECO:0000256" key="6">
    <source>
        <dbReference type="SAM" id="MobiDB-lite"/>
    </source>
</evidence>
<evidence type="ECO:0000259" key="8">
    <source>
        <dbReference type="PROSITE" id="PS50404"/>
    </source>
</evidence>
<evidence type="ECO:0000259" key="7">
    <source>
        <dbReference type="PROSITE" id="PS50040"/>
    </source>
</evidence>
<evidence type="ECO:0000313" key="10">
    <source>
        <dbReference type="EMBL" id="KAK9834888.1"/>
    </source>
</evidence>
<dbReference type="SUPFAM" id="SSF89942">
    <property type="entry name" value="eEF1-gamma domain"/>
    <property type="match status" value="1"/>
</dbReference>
<keyword evidence="11" id="KW-1185">Reference proteome</keyword>
<dbReference type="FunFam" id="3.30.70.1010:FF:000001">
    <property type="entry name" value="Elongation factor 1-gamma 1"/>
    <property type="match status" value="1"/>
</dbReference>
<dbReference type="SUPFAM" id="SSF52833">
    <property type="entry name" value="Thioredoxin-like"/>
    <property type="match status" value="1"/>
</dbReference>
<dbReference type="Gene3D" id="1.20.1050.10">
    <property type="match status" value="1"/>
</dbReference>
<name>A0AAW1RMK1_9CHLO</name>
<dbReference type="GO" id="GO:0004364">
    <property type="term" value="F:glutathione transferase activity"/>
    <property type="evidence" value="ECO:0007669"/>
    <property type="project" value="InterPro"/>
</dbReference>
<dbReference type="AlphaFoldDB" id="A0AAW1RMK1"/>
<organism evidence="10 11">
    <name type="scientific">Elliptochloris bilobata</name>
    <dbReference type="NCBI Taxonomy" id="381761"/>
    <lineage>
        <taxon>Eukaryota</taxon>
        <taxon>Viridiplantae</taxon>
        <taxon>Chlorophyta</taxon>
        <taxon>core chlorophytes</taxon>
        <taxon>Trebouxiophyceae</taxon>
        <taxon>Trebouxiophyceae incertae sedis</taxon>
        <taxon>Elliptochloris clade</taxon>
        <taxon>Elliptochloris</taxon>
    </lineage>
</organism>
<reference evidence="10 11" key="1">
    <citation type="journal article" date="2024" name="Nat. Commun.">
        <title>Phylogenomics reveals the evolutionary origins of lichenization in chlorophyte algae.</title>
        <authorList>
            <person name="Puginier C."/>
            <person name="Libourel C."/>
            <person name="Otte J."/>
            <person name="Skaloud P."/>
            <person name="Haon M."/>
            <person name="Grisel S."/>
            <person name="Petersen M."/>
            <person name="Berrin J.G."/>
            <person name="Delaux P.M."/>
            <person name="Dal Grande F."/>
            <person name="Keller J."/>
        </authorList>
    </citation>
    <scope>NUCLEOTIDE SEQUENCE [LARGE SCALE GENOMIC DNA]</scope>
    <source>
        <strain evidence="10 11">SAG 245.80</strain>
    </source>
</reference>
<sequence length="442" mass="49637">MTLKLYTYPGNKNAFKALIAAQYVGTKIEVPSFSMGVDNKKPEFLKLNPNGKVPTLETPTGGVWESNAIARYVARLSDKGLFGASAFEEALVEQWIDFTTTELDAPLLSWILPILGHWPYDKKKEEGAIAAVKKAMALLDRHLTKNTYLVGHAATLADIVGVCNLYHGYTKLFDEGFRKSFPHVTRWWLTLAHQPAFAAVLGEVKLCQQPMKFTPPKKDAAEKADGAAKKEAAPKKEKEPKKESAPKKAAAVEEEDPAEPKPEPKAKNPLDELPKSTMVLDAWKRLYSNTPGAKFREIAVNGLWAGADIPNSPTQEHFAGYDPEGFSIWFCDYKYPEENTVNYIVMNKVGGFLQRIDYVRKYAFGVMCILKDDKGQFPIRGVWIFRGQGIPPIMLDECYDLELYNWTRVDIADPKQKARVEDMIAEEATIDGLEHIECKIFK</sequence>
<feature type="domain" description="GST N-terminal" evidence="8">
    <location>
        <begin position="1"/>
        <end position="81"/>
    </location>
</feature>
<dbReference type="InterPro" id="IPR004046">
    <property type="entry name" value="GST_C"/>
</dbReference>
<dbReference type="InterPro" id="IPR036249">
    <property type="entry name" value="Thioredoxin-like_sf"/>
</dbReference>
<proteinExistence type="predicted"/>
<evidence type="ECO:0000256" key="4">
    <source>
        <dbReference type="ARBA" id="ARBA00022917"/>
    </source>
</evidence>
<feature type="compositionally biased region" description="Basic and acidic residues" evidence="6">
    <location>
        <begin position="216"/>
        <end position="246"/>
    </location>
</feature>
<evidence type="ECO:0008006" key="12">
    <source>
        <dbReference type="Google" id="ProtNLM"/>
    </source>
</evidence>
<evidence type="ECO:0000256" key="5">
    <source>
        <dbReference type="PROSITE-ProRule" id="PRU00519"/>
    </source>
</evidence>
<dbReference type="SFLD" id="SFLDG00358">
    <property type="entry name" value="Main_(cytGST)"/>
    <property type="match status" value="1"/>
</dbReference>
<dbReference type="Gene3D" id="3.30.70.1010">
    <property type="entry name" value="Translation elongation factor EF1B, gamma chain, conserved domain"/>
    <property type="match status" value="1"/>
</dbReference>
<dbReference type="PANTHER" id="PTHR44372">
    <property type="entry name" value="ELONGATION FACTOR 1-GAMMA 1-RELATED"/>
    <property type="match status" value="1"/>
</dbReference>
<dbReference type="SFLD" id="SFLDS00019">
    <property type="entry name" value="Glutathione_Transferase_(cytos"/>
    <property type="match status" value="1"/>
</dbReference>
<evidence type="ECO:0000313" key="11">
    <source>
        <dbReference type="Proteomes" id="UP001445335"/>
    </source>
</evidence>
<dbReference type="Gene3D" id="3.40.30.10">
    <property type="entry name" value="Glutaredoxin"/>
    <property type="match status" value="1"/>
</dbReference>
<dbReference type="InterPro" id="IPR036433">
    <property type="entry name" value="EF1B_G_C_sf"/>
</dbReference>
<protein>
    <recommendedName>
        <fullName evidence="12">Elongation factor 1-gamma</fullName>
    </recommendedName>
</protein>
<keyword evidence="4 5" id="KW-0648">Protein biosynthesis</keyword>
<comment type="caution">
    <text evidence="10">The sequence shown here is derived from an EMBL/GenBank/DDBJ whole genome shotgun (WGS) entry which is preliminary data.</text>
</comment>
<feature type="compositionally biased region" description="Basic and acidic residues" evidence="6">
    <location>
        <begin position="258"/>
        <end position="272"/>
    </location>
</feature>
<dbReference type="CDD" id="cd03044">
    <property type="entry name" value="GST_N_EF1Bgamma"/>
    <property type="match status" value="1"/>
</dbReference>
<dbReference type="Pfam" id="PF02798">
    <property type="entry name" value="GST_N"/>
    <property type="match status" value="1"/>
</dbReference>
<dbReference type="InterPro" id="IPR010987">
    <property type="entry name" value="Glutathione-S-Trfase_C-like"/>
</dbReference>
<dbReference type="Proteomes" id="UP001445335">
    <property type="component" value="Unassembled WGS sequence"/>
</dbReference>
<feature type="domain" description="EF-1-gamma C-terminal" evidence="7">
    <location>
        <begin position="266"/>
        <end position="442"/>
    </location>
</feature>
<dbReference type="GO" id="GO:0003746">
    <property type="term" value="F:translation elongation factor activity"/>
    <property type="evidence" value="ECO:0007669"/>
    <property type="project" value="UniProtKB-UniRule"/>
</dbReference>
<dbReference type="InterPro" id="IPR040079">
    <property type="entry name" value="Glutathione_S-Trfase"/>
</dbReference>
<dbReference type="SMART" id="SM01183">
    <property type="entry name" value="EF1G"/>
    <property type="match status" value="1"/>
</dbReference>
<evidence type="ECO:0000256" key="3">
    <source>
        <dbReference type="ARBA" id="ARBA00022768"/>
    </source>
</evidence>
<dbReference type="InterPro" id="IPR044628">
    <property type="entry name" value="EF-1-gamma_plant"/>
</dbReference>
<dbReference type="EMBL" id="JALJOU010000031">
    <property type="protein sequence ID" value="KAK9834888.1"/>
    <property type="molecule type" value="Genomic_DNA"/>
</dbReference>
<dbReference type="PROSITE" id="PS50040">
    <property type="entry name" value="EF1G_C"/>
    <property type="match status" value="1"/>
</dbReference>
<dbReference type="PROSITE" id="PS50405">
    <property type="entry name" value="GST_CTER"/>
    <property type="match status" value="1"/>
</dbReference>
<dbReference type="InterPro" id="IPR036282">
    <property type="entry name" value="Glutathione-S-Trfase_C_sf"/>
</dbReference>
<keyword evidence="3 5" id="KW-0251">Elongation factor</keyword>
<comment type="subunit">
    <text evidence="2">EF-1 is composed of four subunits: alpha, beta, delta, and gamma.</text>
</comment>
<evidence type="ECO:0000256" key="1">
    <source>
        <dbReference type="ARBA" id="ARBA00003468"/>
    </source>
</evidence>
<accession>A0AAW1RMK1</accession>
<feature type="domain" description="GST C-terminal" evidence="9">
    <location>
        <begin position="85"/>
        <end position="213"/>
    </location>
</feature>
<dbReference type="FunFam" id="1.20.1050.10:FF:000006">
    <property type="entry name" value="Elongation factor 1 gamma"/>
    <property type="match status" value="1"/>
</dbReference>
<dbReference type="CDD" id="cd03181">
    <property type="entry name" value="GST_C_EF1Bgamma_like"/>
    <property type="match status" value="1"/>
</dbReference>
<evidence type="ECO:0000259" key="9">
    <source>
        <dbReference type="PROSITE" id="PS50405"/>
    </source>
</evidence>